<accession>A0AAD4QZ91</accession>
<protein>
    <submittedName>
        <fullName evidence="1">Uncharacterized protein</fullName>
    </submittedName>
</protein>
<comment type="caution">
    <text evidence="1">The sequence shown here is derived from an EMBL/GenBank/DDBJ whole genome shotgun (WGS) entry which is preliminary data.</text>
</comment>
<dbReference type="Proteomes" id="UP001201812">
    <property type="component" value="Unassembled WGS sequence"/>
</dbReference>
<gene>
    <name evidence="1" type="ORF">DdX_17150</name>
</gene>
<proteinExistence type="predicted"/>
<organism evidence="1 2">
    <name type="scientific">Ditylenchus destructor</name>
    <dbReference type="NCBI Taxonomy" id="166010"/>
    <lineage>
        <taxon>Eukaryota</taxon>
        <taxon>Metazoa</taxon>
        <taxon>Ecdysozoa</taxon>
        <taxon>Nematoda</taxon>
        <taxon>Chromadorea</taxon>
        <taxon>Rhabditida</taxon>
        <taxon>Tylenchina</taxon>
        <taxon>Tylenchomorpha</taxon>
        <taxon>Sphaerularioidea</taxon>
        <taxon>Anguinidae</taxon>
        <taxon>Anguininae</taxon>
        <taxon>Ditylenchus</taxon>
    </lineage>
</organism>
<evidence type="ECO:0000313" key="1">
    <source>
        <dbReference type="EMBL" id="KAI1699727.1"/>
    </source>
</evidence>
<dbReference type="AlphaFoldDB" id="A0AAD4QZ91"/>
<name>A0AAD4QZ91_9BILA</name>
<sequence>MESITYLWSDGNVKIQHADRNGSGIVAEDFQLILNSPTILQCRDLTMDCPLFSFKDYSVLHNVKIIRVTYDIDPAHLAQFLEQPGVKPIVVMLHFDRANIDNVLDHFCKVFSSAVVPSPLKIVFDKCKDHLAEFLEINKTSGEKLEFKKGVSAGYERFSFKFYNYTLERSSI</sequence>
<reference evidence="1" key="1">
    <citation type="submission" date="2022-01" db="EMBL/GenBank/DDBJ databases">
        <title>Genome Sequence Resource for Two Populations of Ditylenchus destructor, the Migratory Endoparasitic Phytonematode.</title>
        <authorList>
            <person name="Zhang H."/>
            <person name="Lin R."/>
            <person name="Xie B."/>
        </authorList>
    </citation>
    <scope>NUCLEOTIDE SEQUENCE</scope>
    <source>
        <strain evidence="1">BazhouSP</strain>
    </source>
</reference>
<dbReference type="EMBL" id="JAKKPZ010000169">
    <property type="protein sequence ID" value="KAI1699727.1"/>
    <property type="molecule type" value="Genomic_DNA"/>
</dbReference>
<evidence type="ECO:0000313" key="2">
    <source>
        <dbReference type="Proteomes" id="UP001201812"/>
    </source>
</evidence>
<keyword evidence="2" id="KW-1185">Reference proteome</keyword>